<evidence type="ECO:0008006" key="3">
    <source>
        <dbReference type="Google" id="ProtNLM"/>
    </source>
</evidence>
<dbReference type="OMA" id="YEEKTHT"/>
<organism evidence="2">
    <name type="scientific">Harpegnathos saltator</name>
    <name type="common">Jerdon's jumping ant</name>
    <dbReference type="NCBI Taxonomy" id="610380"/>
    <lineage>
        <taxon>Eukaryota</taxon>
        <taxon>Metazoa</taxon>
        <taxon>Ecdysozoa</taxon>
        <taxon>Arthropoda</taxon>
        <taxon>Hexapoda</taxon>
        <taxon>Insecta</taxon>
        <taxon>Pterygota</taxon>
        <taxon>Neoptera</taxon>
        <taxon>Endopterygota</taxon>
        <taxon>Hymenoptera</taxon>
        <taxon>Apocrita</taxon>
        <taxon>Aculeata</taxon>
        <taxon>Formicoidea</taxon>
        <taxon>Formicidae</taxon>
        <taxon>Ponerinae</taxon>
        <taxon>Ponerini</taxon>
        <taxon>Harpegnathos</taxon>
    </lineage>
</organism>
<accession>E2C2Y9</accession>
<dbReference type="Proteomes" id="UP000008237">
    <property type="component" value="Unassembled WGS sequence"/>
</dbReference>
<dbReference type="PANTHER" id="PTHR47771">
    <property type="entry name" value="LD27203P-RELATED"/>
    <property type="match status" value="1"/>
</dbReference>
<evidence type="ECO:0000313" key="1">
    <source>
        <dbReference type="EMBL" id="EFN77693.1"/>
    </source>
</evidence>
<keyword evidence="2" id="KW-1185">Reference proteome</keyword>
<reference evidence="1 2" key="1">
    <citation type="journal article" date="2010" name="Science">
        <title>Genomic comparison of the ants Camponotus floridanus and Harpegnathos saltator.</title>
        <authorList>
            <person name="Bonasio R."/>
            <person name="Zhang G."/>
            <person name="Ye C."/>
            <person name="Mutti N.S."/>
            <person name="Fang X."/>
            <person name="Qin N."/>
            <person name="Donahue G."/>
            <person name="Yang P."/>
            <person name="Li Q."/>
            <person name="Li C."/>
            <person name="Zhang P."/>
            <person name="Huang Z."/>
            <person name="Berger S.L."/>
            <person name="Reinberg D."/>
            <person name="Wang J."/>
            <person name="Liebig J."/>
        </authorList>
    </citation>
    <scope>NUCLEOTIDE SEQUENCE [LARGE SCALE GENOMIC DNA]</scope>
    <source>
        <strain evidence="1 2">R22 G/1</strain>
    </source>
</reference>
<sequence length="364" mass="40221">MLRKIGEWLVPQSTATCTVKVWGMIPKNSGVACSSVQTIVLFGVVTFSCCSKWDFGNHDGLGNGLTLGEISLDHHDLGAFSLGKTDGHSLDLLEDHQIISNKASGWHTDTSSFHGGHVIPVYKNIGIPTIKKVPVSIPHPVVQTVAQPYPVPVVISKPVPYEVEKQVITTVEKKVPTPVEKIIPVPIEKLVPFPVVKHVPVPVAKPIPIKIPVYKTIVHKIILLGLVSFSGIAFAGFEEDHGGSTYEEKTKPVEIPIIKKYAIPIPHPVPVEVPKEIRIPVPQPYKVPIEIPHPYPVEVVKHVEIPIEKPEPVIVEKQVPYIVEKPYPVYVEKKFPVPVAKPYPVHVPIYKHVVHYTSKGKGWH</sequence>
<name>E2C2Y9_HARSA</name>
<gene>
    <name evidence="1" type="ORF">EAI_08983</name>
</gene>
<dbReference type="InParanoid" id="E2C2Y9"/>
<dbReference type="EMBL" id="GL452255">
    <property type="protein sequence ID" value="EFN77693.1"/>
    <property type="molecule type" value="Genomic_DNA"/>
</dbReference>
<protein>
    <recommendedName>
        <fullName evidence="3">Zinc finger protein 512B</fullName>
    </recommendedName>
</protein>
<dbReference type="PANTHER" id="PTHR47771:SF6">
    <property type="entry name" value="LP03545P"/>
    <property type="match status" value="1"/>
</dbReference>
<evidence type="ECO:0000313" key="2">
    <source>
        <dbReference type="Proteomes" id="UP000008237"/>
    </source>
</evidence>
<proteinExistence type="predicted"/>
<dbReference type="AlphaFoldDB" id="E2C2Y9"/>
<dbReference type="OrthoDB" id="7701533at2759"/>